<name>A0ABP9W683_9DEIO</name>
<comment type="subcellular location">
    <subcellularLocation>
        <location evidence="5">Cytoplasm</location>
    </subcellularLocation>
</comment>
<dbReference type="Pfam" id="PF00475">
    <property type="entry name" value="IGPD"/>
    <property type="match status" value="1"/>
</dbReference>
<reference evidence="6 7" key="1">
    <citation type="submission" date="2024-02" db="EMBL/GenBank/DDBJ databases">
        <title>Deinococcus carri NBRC 110142.</title>
        <authorList>
            <person name="Ichikawa N."/>
            <person name="Katano-Makiyama Y."/>
            <person name="Hidaka K."/>
        </authorList>
    </citation>
    <scope>NUCLEOTIDE SEQUENCE [LARGE SCALE GENOMIC DNA]</scope>
    <source>
        <strain evidence="6 7">NBRC 110142</strain>
    </source>
</reference>
<dbReference type="EC" id="4.2.1.19" evidence="5"/>
<dbReference type="PROSITE" id="PS00955">
    <property type="entry name" value="IGP_DEHYDRATASE_2"/>
    <property type="match status" value="1"/>
</dbReference>
<comment type="caution">
    <text evidence="6">The sequence shown here is derived from an EMBL/GenBank/DDBJ whole genome shotgun (WGS) entry which is preliminary data.</text>
</comment>
<evidence type="ECO:0000256" key="3">
    <source>
        <dbReference type="ARBA" id="ARBA00023102"/>
    </source>
</evidence>
<comment type="catalytic activity">
    <reaction evidence="5">
        <text>D-erythro-1-(imidazol-4-yl)glycerol 3-phosphate = 3-(imidazol-4-yl)-2-oxopropyl phosphate + H2O</text>
        <dbReference type="Rhea" id="RHEA:11040"/>
        <dbReference type="ChEBI" id="CHEBI:15377"/>
        <dbReference type="ChEBI" id="CHEBI:57766"/>
        <dbReference type="ChEBI" id="CHEBI:58278"/>
        <dbReference type="EC" id="4.2.1.19"/>
    </reaction>
</comment>
<dbReference type="InterPro" id="IPR038494">
    <property type="entry name" value="IGPD_sf"/>
</dbReference>
<proteinExistence type="inferred from homology"/>
<dbReference type="NCBIfam" id="NF002111">
    <property type="entry name" value="PRK00951.2-1"/>
    <property type="match status" value="1"/>
</dbReference>
<comment type="pathway">
    <text evidence="1 5">Amino-acid biosynthesis; L-histidine biosynthesis; L-histidine from 5-phospho-alpha-D-ribose 1-diphosphate: step 6/9.</text>
</comment>
<keyword evidence="3 5" id="KW-0368">Histidine biosynthesis</keyword>
<protein>
    <recommendedName>
        <fullName evidence="5">Imidazoleglycerol-phosphate dehydratase</fullName>
        <shortName evidence="5">IGPD</shortName>
        <ecNumber evidence="5">4.2.1.19</ecNumber>
    </recommendedName>
</protein>
<dbReference type="InterPro" id="IPR020568">
    <property type="entry name" value="Ribosomal_Su5_D2-typ_SF"/>
</dbReference>
<keyword evidence="4 5" id="KW-0456">Lyase</keyword>
<dbReference type="CDD" id="cd07914">
    <property type="entry name" value="IGPD"/>
    <property type="match status" value="1"/>
</dbReference>
<evidence type="ECO:0000256" key="2">
    <source>
        <dbReference type="ARBA" id="ARBA00022605"/>
    </source>
</evidence>
<dbReference type="SUPFAM" id="SSF54211">
    <property type="entry name" value="Ribosomal protein S5 domain 2-like"/>
    <property type="match status" value="2"/>
</dbReference>
<evidence type="ECO:0000313" key="7">
    <source>
        <dbReference type="Proteomes" id="UP001401887"/>
    </source>
</evidence>
<keyword evidence="5" id="KW-0963">Cytoplasm</keyword>
<dbReference type="EMBL" id="BAABRP010000001">
    <property type="protein sequence ID" value="GAA5511985.1"/>
    <property type="molecule type" value="Genomic_DNA"/>
</dbReference>
<comment type="similarity">
    <text evidence="5">Belongs to the imidazoleglycerol-phosphate dehydratase family.</text>
</comment>
<dbReference type="HAMAP" id="MF_00076">
    <property type="entry name" value="HisB"/>
    <property type="match status" value="1"/>
</dbReference>
<evidence type="ECO:0000256" key="1">
    <source>
        <dbReference type="ARBA" id="ARBA00005047"/>
    </source>
</evidence>
<dbReference type="Proteomes" id="UP001401887">
    <property type="component" value="Unassembled WGS sequence"/>
</dbReference>
<organism evidence="6 7">
    <name type="scientific">Deinococcus carri</name>
    <dbReference type="NCBI Taxonomy" id="1211323"/>
    <lineage>
        <taxon>Bacteria</taxon>
        <taxon>Thermotogati</taxon>
        <taxon>Deinococcota</taxon>
        <taxon>Deinococci</taxon>
        <taxon>Deinococcales</taxon>
        <taxon>Deinococcaceae</taxon>
        <taxon>Deinococcus</taxon>
    </lineage>
</organism>
<dbReference type="Gene3D" id="3.30.230.40">
    <property type="entry name" value="Imidazole glycerol phosphate dehydratase, domain 1"/>
    <property type="match status" value="2"/>
</dbReference>
<dbReference type="NCBIfam" id="NF002114">
    <property type="entry name" value="PRK00951.2-4"/>
    <property type="match status" value="1"/>
</dbReference>
<keyword evidence="2 5" id="KW-0028">Amino-acid biosynthesis</keyword>
<dbReference type="InterPro" id="IPR000807">
    <property type="entry name" value="ImidazoleglycerolP_deHydtase"/>
</dbReference>
<evidence type="ECO:0000313" key="6">
    <source>
        <dbReference type="EMBL" id="GAA5511985.1"/>
    </source>
</evidence>
<gene>
    <name evidence="6" type="primary">hisB_1</name>
    <name evidence="5" type="synonym">hisB</name>
    <name evidence="6" type="ORF">Dcar01_00699</name>
</gene>
<sequence>MAVMGRTSTVHRKTSETDITVTLSLDSPASATSATGHGFLDHMLDALARHGRLGLGVQATGDLHTGPHHLVEDVGITLGQALHQALGDRRGIERYGSAFVPMDETLAHVVLDLSGRAHLAFEPERLDVWGDVGGMTHYHLREFLRGLCNHAGITLHVRLLAGREAHHVIEAVVKALARALRDAVRITSDDLASTKGLL</sequence>
<evidence type="ECO:0000256" key="4">
    <source>
        <dbReference type="ARBA" id="ARBA00023239"/>
    </source>
</evidence>
<dbReference type="InterPro" id="IPR020565">
    <property type="entry name" value="ImidazoleglycerP_deHydtase_CS"/>
</dbReference>
<dbReference type="PANTHER" id="PTHR23133">
    <property type="entry name" value="IMIDAZOLEGLYCEROL-PHOSPHATE DEHYDRATASE HIS7"/>
    <property type="match status" value="1"/>
</dbReference>
<dbReference type="PANTHER" id="PTHR23133:SF2">
    <property type="entry name" value="IMIDAZOLEGLYCEROL-PHOSPHATE DEHYDRATASE"/>
    <property type="match status" value="1"/>
</dbReference>
<accession>A0ABP9W683</accession>
<keyword evidence="7" id="KW-1185">Reference proteome</keyword>
<evidence type="ECO:0000256" key="5">
    <source>
        <dbReference type="HAMAP-Rule" id="MF_00076"/>
    </source>
</evidence>